<feature type="compositionally biased region" description="Basic and acidic residues" evidence="1">
    <location>
        <begin position="67"/>
        <end position="76"/>
    </location>
</feature>
<sequence>MGCVGYGDPHNTNVCPLNTEIVAYVKNDPYSNTYNSGWRYHPNFSWGGQSHNNQGRQGELGNNCREAPGHRQRQYDKTTPLNTLATTTSHHYYSILLFVYGNPSS</sequence>
<dbReference type="AlphaFoldDB" id="A0A5D3BYZ5"/>
<feature type="region of interest" description="Disordered" evidence="1">
    <location>
        <begin position="50"/>
        <end position="76"/>
    </location>
</feature>
<evidence type="ECO:0000313" key="2">
    <source>
        <dbReference type="EMBL" id="TYK04238.1"/>
    </source>
</evidence>
<gene>
    <name evidence="2" type="ORF">E5676_scaffold758G00120</name>
</gene>
<accession>A0A5D3BYZ5</accession>
<name>A0A5D3BYZ5_CUCMM</name>
<evidence type="ECO:0000313" key="3">
    <source>
        <dbReference type="Proteomes" id="UP000321947"/>
    </source>
</evidence>
<dbReference type="EMBL" id="SSTD01014481">
    <property type="protein sequence ID" value="TYK04238.1"/>
    <property type="molecule type" value="Genomic_DNA"/>
</dbReference>
<reference evidence="2 3" key="1">
    <citation type="submission" date="2019-08" db="EMBL/GenBank/DDBJ databases">
        <title>Draft genome sequences of two oriental melons (Cucumis melo L. var makuwa).</title>
        <authorList>
            <person name="Kwon S.-Y."/>
        </authorList>
    </citation>
    <scope>NUCLEOTIDE SEQUENCE [LARGE SCALE GENOMIC DNA]</scope>
    <source>
        <strain evidence="3">cv. Chang Bougi</strain>
        <tissue evidence="2">Leaf</tissue>
    </source>
</reference>
<organism evidence="2 3">
    <name type="scientific">Cucumis melo var. makuwa</name>
    <name type="common">Oriental melon</name>
    <dbReference type="NCBI Taxonomy" id="1194695"/>
    <lineage>
        <taxon>Eukaryota</taxon>
        <taxon>Viridiplantae</taxon>
        <taxon>Streptophyta</taxon>
        <taxon>Embryophyta</taxon>
        <taxon>Tracheophyta</taxon>
        <taxon>Spermatophyta</taxon>
        <taxon>Magnoliopsida</taxon>
        <taxon>eudicotyledons</taxon>
        <taxon>Gunneridae</taxon>
        <taxon>Pentapetalae</taxon>
        <taxon>rosids</taxon>
        <taxon>fabids</taxon>
        <taxon>Cucurbitales</taxon>
        <taxon>Cucurbitaceae</taxon>
        <taxon>Benincaseae</taxon>
        <taxon>Cucumis</taxon>
    </lineage>
</organism>
<comment type="caution">
    <text evidence="2">The sequence shown here is derived from an EMBL/GenBank/DDBJ whole genome shotgun (WGS) entry which is preliminary data.</text>
</comment>
<proteinExistence type="predicted"/>
<dbReference type="Proteomes" id="UP000321947">
    <property type="component" value="Unassembled WGS sequence"/>
</dbReference>
<evidence type="ECO:0000256" key="1">
    <source>
        <dbReference type="SAM" id="MobiDB-lite"/>
    </source>
</evidence>
<protein>
    <submittedName>
        <fullName evidence="2">Uncharacterized protein</fullName>
    </submittedName>
</protein>